<dbReference type="EMBL" id="JAJFBX010000020">
    <property type="protein sequence ID" value="MCC2747861.1"/>
    <property type="molecule type" value="Genomic_DNA"/>
</dbReference>
<dbReference type="InterPro" id="IPR022259">
    <property type="entry name" value="Acessory_Sec_prot_Asp3"/>
</dbReference>
<dbReference type="GO" id="GO:0015031">
    <property type="term" value="P:protein transport"/>
    <property type="evidence" value="ECO:0007669"/>
    <property type="project" value="InterPro"/>
</dbReference>
<evidence type="ECO:0000313" key="4">
    <source>
        <dbReference type="EMBL" id="MCC2747861.1"/>
    </source>
</evidence>
<dbReference type="Proteomes" id="UP001212823">
    <property type="component" value="Unassembled WGS sequence"/>
</dbReference>
<dbReference type="Proteomes" id="UP000479563">
    <property type="component" value="Unassembled WGS sequence"/>
</dbReference>
<sequence length="178" mass="21024">MYGDTWQVRWKEFLSDSYVYGSKIEFNEDGSVSYKNRLMPPGTVIHTWYSMTNFQGNRIEPSLPLIDGERAYSIAVNIDYHNSESEALMLRIIFFDRYDVQAQSIIVRDKKAFFKPSIRTYSYRIELINGGNADFTFKSLVIKEVSEEEFDAEQERIERLKEDSNKSKKKRRKNKKSK</sequence>
<evidence type="ECO:0000313" key="7">
    <source>
        <dbReference type="EMBL" id="NSC27533.1"/>
    </source>
</evidence>
<evidence type="ECO:0000313" key="9">
    <source>
        <dbReference type="Proteomes" id="UP000479563"/>
    </source>
</evidence>
<accession>A0A174FAY3</accession>
<protein>
    <submittedName>
        <fullName evidence="3">Accessory Sec system protein Asp3</fullName>
    </submittedName>
    <submittedName>
        <fullName evidence="2">Orf3</fullName>
    </submittedName>
</protein>
<dbReference type="Proteomes" id="UP001197847">
    <property type="component" value="Unassembled WGS sequence"/>
</dbReference>
<evidence type="ECO:0000313" key="6">
    <source>
        <dbReference type="EMBL" id="MSC60237.1"/>
    </source>
</evidence>
<reference evidence="5" key="7">
    <citation type="submission" date="2023-01" db="EMBL/GenBank/DDBJ databases">
        <title>Human gut microbiome strain richness.</title>
        <authorList>
            <person name="Chen-Liaw A."/>
        </authorList>
    </citation>
    <scope>NUCLEOTIDE SEQUENCE</scope>
    <source>
        <strain evidence="5">1001283st1_D2_1001283B150209_150212</strain>
    </source>
</reference>
<organism evidence="2 8">
    <name type="scientific">Agathobacter rectalis</name>
    <dbReference type="NCBI Taxonomy" id="39491"/>
    <lineage>
        <taxon>Bacteria</taxon>
        <taxon>Bacillati</taxon>
        <taxon>Bacillota</taxon>
        <taxon>Clostridia</taxon>
        <taxon>Lachnospirales</taxon>
        <taxon>Lachnospiraceae</taxon>
        <taxon>Agathobacter</taxon>
    </lineage>
</organism>
<reference evidence="3" key="5">
    <citation type="submission" date="2021-10" db="EMBL/GenBank/DDBJ databases">
        <title>Collection of gut derived symbiotic bacterial strains cultured from healthy donors.</title>
        <authorList>
            <person name="Lin H."/>
            <person name="Littmann E."/>
            <person name="Kohout C."/>
            <person name="Pamer E.G."/>
        </authorList>
    </citation>
    <scope>NUCLEOTIDE SEQUENCE</scope>
    <source>
        <strain evidence="3">DFI.7.28A</strain>
    </source>
</reference>
<gene>
    <name evidence="2" type="primary">asp3</name>
    <name evidence="2" type="ORF">ERS852417_02333</name>
    <name evidence="7" type="ORF">G4319_09300</name>
    <name evidence="6" type="ORF">GKE07_08520</name>
    <name evidence="3" type="ORF">LIZ82_02635</name>
    <name evidence="4" type="ORF">LK487_12615</name>
    <name evidence="5" type="ORF">PNE45_00910</name>
</gene>
<evidence type="ECO:0000256" key="1">
    <source>
        <dbReference type="SAM" id="Coils"/>
    </source>
</evidence>
<dbReference type="Proteomes" id="UP001197741">
    <property type="component" value="Unassembled WGS sequence"/>
</dbReference>
<name>A0A174FAY3_9FIRM</name>
<reference evidence="6 9" key="2">
    <citation type="journal article" date="2019" name="Nat. Med.">
        <title>A library of human gut bacterial isolates paired with longitudinal multiomics data enables mechanistic microbiome research.</title>
        <authorList>
            <person name="Poyet M."/>
            <person name="Groussin M."/>
            <person name="Gibbons S.M."/>
            <person name="Avila-Pacheco J."/>
            <person name="Jiang X."/>
            <person name="Kearney S.M."/>
            <person name="Perrotta A.R."/>
            <person name="Berdy B."/>
            <person name="Zhao S."/>
            <person name="Lieberman T.D."/>
            <person name="Swanson P.K."/>
            <person name="Smith M."/>
            <person name="Roesemann S."/>
            <person name="Alexander J.E."/>
            <person name="Rich S.A."/>
            <person name="Livny J."/>
            <person name="Vlamakis H."/>
            <person name="Clish C."/>
            <person name="Bullock K."/>
            <person name="Deik A."/>
            <person name="Scott J."/>
            <person name="Pierce K.A."/>
            <person name="Xavier R.J."/>
            <person name="Alm E.J."/>
        </authorList>
    </citation>
    <scope>NUCLEOTIDE SEQUENCE [LARGE SCALE GENOMIC DNA]</scope>
    <source>
        <strain evidence="6 9">BIOML-A11</strain>
    </source>
</reference>
<dbReference type="RefSeq" id="WP_022292437.1">
    <property type="nucleotide sequence ID" value="NZ_CYYW01000018.1"/>
</dbReference>
<evidence type="ECO:0000313" key="2">
    <source>
        <dbReference type="EMBL" id="CUO45490.1"/>
    </source>
</evidence>
<dbReference type="AlphaFoldDB" id="A0A174FAY3"/>
<reference evidence="7" key="3">
    <citation type="journal article" date="2020" name="Cell Host Microbe">
        <title>Functional and Genomic Variation between Human-Derived Isolates of Lachnospiraceae Reveals Inter- and Intra-Species Diversity.</title>
        <authorList>
            <person name="Sorbara M.T."/>
            <person name="Littmann E.R."/>
            <person name="Fontana E."/>
            <person name="Moody T.U."/>
            <person name="Kohout C.E."/>
            <person name="Gjonbalaj M."/>
            <person name="Eaton V."/>
            <person name="Seok R."/>
            <person name="Leiner I.M."/>
            <person name="Pamer E.G."/>
        </authorList>
    </citation>
    <scope>NUCLEOTIDE SEQUENCE</scope>
    <source>
        <strain evidence="7">MSK.17.79</strain>
    </source>
</reference>
<evidence type="ECO:0000313" key="8">
    <source>
        <dbReference type="Proteomes" id="UP000095384"/>
    </source>
</evidence>
<reference evidence="2 8" key="1">
    <citation type="submission" date="2015-09" db="EMBL/GenBank/DDBJ databases">
        <authorList>
            <consortium name="Pathogen Informatics"/>
        </authorList>
    </citation>
    <scope>NUCLEOTIDE SEQUENCE [LARGE SCALE GENOMIC DNA]</scope>
    <source>
        <strain evidence="2 8">2789STDY5608860</strain>
    </source>
</reference>
<dbReference type="NCBIfam" id="TIGR03711">
    <property type="entry name" value="acc_sec_asp3"/>
    <property type="match status" value="1"/>
</dbReference>
<dbReference type="EMBL" id="JAJCJQ010000002">
    <property type="protein sequence ID" value="MCB6959796.1"/>
    <property type="molecule type" value="Genomic_DNA"/>
</dbReference>
<evidence type="ECO:0000313" key="5">
    <source>
        <dbReference type="EMBL" id="MDB8016593.1"/>
    </source>
</evidence>
<evidence type="ECO:0000313" key="3">
    <source>
        <dbReference type="EMBL" id="MCB6959796.1"/>
    </source>
</evidence>
<dbReference type="Pfam" id="PF15432">
    <property type="entry name" value="Sec-ASP3"/>
    <property type="match status" value="1"/>
</dbReference>
<dbReference type="Proteomes" id="UP001193670">
    <property type="component" value="Unassembled WGS sequence"/>
</dbReference>
<dbReference type="EMBL" id="JAQLYE010000001">
    <property type="protein sequence ID" value="MDB8016593.1"/>
    <property type="molecule type" value="Genomic_DNA"/>
</dbReference>
<feature type="coiled-coil region" evidence="1">
    <location>
        <begin position="143"/>
        <end position="170"/>
    </location>
</feature>
<dbReference type="EMBL" id="JAAILW010000016">
    <property type="protein sequence ID" value="NSC27533.1"/>
    <property type="molecule type" value="Genomic_DNA"/>
</dbReference>
<proteinExistence type="predicted"/>
<dbReference type="EMBL" id="CYYW01000018">
    <property type="protein sequence ID" value="CUO45490.1"/>
    <property type="molecule type" value="Genomic_DNA"/>
</dbReference>
<reference evidence="4" key="6">
    <citation type="submission" date="2021-10" db="EMBL/GenBank/DDBJ databases">
        <title>Collection of gut derived symbiotic bacterial strains cultured from healthy donors.</title>
        <authorList>
            <person name="Lin H."/>
            <person name="Littmann E."/>
            <person name="Claire K."/>
            <person name="Pamer E."/>
        </authorList>
    </citation>
    <scope>NUCLEOTIDE SEQUENCE</scope>
    <source>
        <strain evidence="4">MSK.22.92</strain>
    </source>
</reference>
<reference evidence="7" key="4">
    <citation type="submission" date="2020-02" db="EMBL/GenBank/DDBJ databases">
        <authorList>
            <person name="Littmann E."/>
            <person name="Sorbara M."/>
        </authorList>
    </citation>
    <scope>NUCLEOTIDE SEQUENCE</scope>
    <source>
        <strain evidence="7">MSK.17.79</strain>
    </source>
</reference>
<keyword evidence="1" id="KW-0175">Coiled coil</keyword>
<dbReference type="EMBL" id="WKQP01000011">
    <property type="protein sequence ID" value="MSC60237.1"/>
    <property type="molecule type" value="Genomic_DNA"/>
</dbReference>
<dbReference type="Proteomes" id="UP000095384">
    <property type="component" value="Unassembled WGS sequence"/>
</dbReference>